<dbReference type="GeneID" id="31409781"/>
<evidence type="ECO:0000256" key="6">
    <source>
        <dbReference type="SAM" id="Phobius"/>
    </source>
</evidence>
<feature type="domain" description="Cation efflux protein transmembrane" evidence="7">
    <location>
        <begin position="24"/>
        <end position="220"/>
    </location>
</feature>
<dbReference type="RefSeq" id="WP_005158745.1">
    <property type="nucleotide sequence ID" value="NZ_CGBC01000009.1"/>
</dbReference>
<evidence type="ECO:0000313" key="9">
    <source>
        <dbReference type="EMBL" id="QQU46246.1"/>
    </source>
</evidence>
<sequence>MTTLSEQAAPMLHDTKLEQQILRRSIFCTLFIAIMGIIFGVVCGSMSIIFDGMFSALDAGMCSLSLLVSRLLGQPNSRRFQYGFWHVEPLVLAFNGSLLAFLCLYAFVNAIKGIIDGGRELELGWAIVYALVVSIFCFTIFLKQRRLNKRVKSELIALDTKSWLMSACISSALLVAFLLSWSMEGTRYEHLIVYTDPAVLALLTLILISVPIKTVIAAVREVLQMTPDTLDASMESLMDKLMAKYQFIDYSHYATRIGRGLFVEIHVVIPPEMENSGVSYFDKIRDEISHAIGESGPHRWLTISFTRNPKWL</sequence>
<dbReference type="GO" id="GO:0006882">
    <property type="term" value="P:intracellular zinc ion homeostasis"/>
    <property type="evidence" value="ECO:0007669"/>
    <property type="project" value="TreeGrafter"/>
</dbReference>
<accession>A0A0E1NCA1</accession>
<keyword evidence="4 6" id="KW-1133">Transmembrane helix</keyword>
<evidence type="ECO:0000313" key="10">
    <source>
        <dbReference type="Proteomes" id="UP000048841"/>
    </source>
</evidence>
<dbReference type="OMA" id="FIEIHIV"/>
<evidence type="ECO:0000313" key="11">
    <source>
        <dbReference type="Proteomes" id="UP000595309"/>
    </source>
</evidence>
<name>A0A0E1NCA1_YEREN</name>
<dbReference type="SUPFAM" id="SSF161111">
    <property type="entry name" value="Cation efflux protein transmembrane domain-like"/>
    <property type="match status" value="1"/>
</dbReference>
<feature type="transmembrane region" description="Helical" evidence="6">
    <location>
        <begin position="21"/>
        <end position="42"/>
    </location>
</feature>
<dbReference type="InterPro" id="IPR058533">
    <property type="entry name" value="Cation_efflux_TM"/>
</dbReference>
<evidence type="ECO:0000256" key="3">
    <source>
        <dbReference type="ARBA" id="ARBA00022692"/>
    </source>
</evidence>
<dbReference type="EMBL" id="CGBR01000001">
    <property type="protein sequence ID" value="CFQ49723.1"/>
    <property type="molecule type" value="Genomic_DNA"/>
</dbReference>
<protein>
    <submittedName>
        <fullName evidence="9">Cation diffusion facilitator family transporter</fullName>
    </submittedName>
    <submittedName>
        <fullName evidence="8">Cobalt-zinc-cadmium resistance protein</fullName>
    </submittedName>
</protein>
<evidence type="ECO:0000256" key="5">
    <source>
        <dbReference type="ARBA" id="ARBA00023136"/>
    </source>
</evidence>
<dbReference type="GO" id="GO:0015093">
    <property type="term" value="F:ferrous iron transmembrane transporter activity"/>
    <property type="evidence" value="ECO:0007669"/>
    <property type="project" value="TreeGrafter"/>
</dbReference>
<reference evidence="8 10" key="1">
    <citation type="submission" date="2015-03" db="EMBL/GenBank/DDBJ databases">
        <authorList>
            <person name="Murphy D."/>
        </authorList>
    </citation>
    <scope>NUCLEOTIDE SEQUENCE [LARGE SCALE GENOMIC DNA]</scope>
    <source>
        <strain evidence="8 10">IP26249</strain>
    </source>
</reference>
<dbReference type="PANTHER" id="PTHR43840:SF15">
    <property type="entry name" value="MITOCHONDRIAL METAL TRANSPORTER 1-RELATED"/>
    <property type="match status" value="1"/>
</dbReference>
<keyword evidence="5 6" id="KW-0472">Membrane</keyword>
<evidence type="ECO:0000259" key="7">
    <source>
        <dbReference type="Pfam" id="PF01545"/>
    </source>
</evidence>
<dbReference type="GO" id="GO:0005886">
    <property type="term" value="C:plasma membrane"/>
    <property type="evidence" value="ECO:0007669"/>
    <property type="project" value="TreeGrafter"/>
</dbReference>
<evidence type="ECO:0000313" key="8">
    <source>
        <dbReference type="EMBL" id="CFQ49723.1"/>
    </source>
</evidence>
<feature type="transmembrane region" description="Helical" evidence="6">
    <location>
        <begin position="48"/>
        <end position="69"/>
    </location>
</feature>
<dbReference type="Pfam" id="PF01545">
    <property type="entry name" value="Cation_efflux"/>
    <property type="match status" value="1"/>
</dbReference>
<feature type="transmembrane region" description="Helical" evidence="6">
    <location>
        <begin position="90"/>
        <end position="111"/>
    </location>
</feature>
<reference evidence="9 11" key="2">
    <citation type="submission" date="2021-01" db="EMBL/GenBank/DDBJ databases">
        <title>FDA dAtabase for Regulatory Grade micrObial Sequences (FDA-ARGOS): Supporting development and validation of Infectious Disease Dx tests.</title>
        <authorList>
            <person name="Blissenbach B."/>
            <person name="Krut O."/>
            <person name="Tallon L."/>
            <person name="Sadzewicz L."/>
            <person name="Zhao X."/>
            <person name="Boylan J."/>
            <person name="Ott S."/>
            <person name="Bowen H."/>
            <person name="Vavikolanu K."/>
            <person name="Mehta A."/>
            <person name="Aluvathingal J."/>
            <person name="Nadendla S."/>
            <person name="Yan Y."/>
            <person name="Sichtig H."/>
        </authorList>
    </citation>
    <scope>NUCLEOTIDE SEQUENCE [LARGE SCALE GENOMIC DNA]</scope>
    <source>
        <strain evidence="9 11">FDAARGOS_1082</strain>
    </source>
</reference>
<comment type="subcellular location">
    <subcellularLocation>
        <location evidence="1">Membrane</location>
        <topology evidence="1">Multi-pass membrane protein</topology>
    </subcellularLocation>
</comment>
<evidence type="ECO:0000256" key="4">
    <source>
        <dbReference type="ARBA" id="ARBA00022989"/>
    </source>
</evidence>
<dbReference type="EMBL" id="CP068146">
    <property type="protein sequence ID" value="QQU46246.1"/>
    <property type="molecule type" value="Genomic_DNA"/>
</dbReference>
<dbReference type="Proteomes" id="UP000048841">
    <property type="component" value="Unassembled WGS sequence"/>
</dbReference>
<feature type="transmembrane region" description="Helical" evidence="6">
    <location>
        <begin position="198"/>
        <end position="219"/>
    </location>
</feature>
<dbReference type="PANTHER" id="PTHR43840">
    <property type="entry name" value="MITOCHONDRIAL METAL TRANSPORTER 1-RELATED"/>
    <property type="match status" value="1"/>
</dbReference>
<dbReference type="InterPro" id="IPR027469">
    <property type="entry name" value="Cation_efflux_TMD_sf"/>
</dbReference>
<evidence type="ECO:0000256" key="2">
    <source>
        <dbReference type="ARBA" id="ARBA00022448"/>
    </source>
</evidence>
<dbReference type="Proteomes" id="UP000595309">
    <property type="component" value="Chromosome"/>
</dbReference>
<gene>
    <name evidence="8" type="ORF">ERS137941_00003</name>
    <name evidence="9" type="ORF">I6I39_15000</name>
</gene>
<feature type="transmembrane region" description="Helical" evidence="6">
    <location>
        <begin position="123"/>
        <end position="142"/>
    </location>
</feature>
<dbReference type="KEGG" id="yet:CH48_3039"/>
<feature type="transmembrane region" description="Helical" evidence="6">
    <location>
        <begin position="163"/>
        <end position="183"/>
    </location>
</feature>
<dbReference type="GO" id="GO:0015341">
    <property type="term" value="F:zinc efflux antiporter activity"/>
    <property type="evidence" value="ECO:0007669"/>
    <property type="project" value="TreeGrafter"/>
</dbReference>
<dbReference type="GO" id="GO:0015086">
    <property type="term" value="F:cadmium ion transmembrane transporter activity"/>
    <property type="evidence" value="ECO:0007669"/>
    <property type="project" value="TreeGrafter"/>
</dbReference>
<dbReference type="Gene3D" id="1.20.1510.10">
    <property type="entry name" value="Cation efflux protein transmembrane domain"/>
    <property type="match status" value="1"/>
</dbReference>
<organism evidence="8 10">
    <name type="scientific">Yersinia enterocolitica</name>
    <dbReference type="NCBI Taxonomy" id="630"/>
    <lineage>
        <taxon>Bacteria</taxon>
        <taxon>Pseudomonadati</taxon>
        <taxon>Pseudomonadota</taxon>
        <taxon>Gammaproteobacteria</taxon>
        <taxon>Enterobacterales</taxon>
        <taxon>Yersiniaceae</taxon>
        <taxon>Yersinia</taxon>
    </lineage>
</organism>
<keyword evidence="3 6" id="KW-0812">Transmembrane</keyword>
<dbReference type="PATRIC" id="fig|630.129.peg.1391"/>
<dbReference type="InterPro" id="IPR050291">
    <property type="entry name" value="CDF_Transporter"/>
</dbReference>
<proteinExistence type="predicted"/>
<keyword evidence="2" id="KW-0813">Transport</keyword>
<dbReference type="AlphaFoldDB" id="A0A0E1NCA1"/>
<evidence type="ECO:0000256" key="1">
    <source>
        <dbReference type="ARBA" id="ARBA00004141"/>
    </source>
</evidence>